<dbReference type="InterPro" id="IPR012340">
    <property type="entry name" value="NA-bd_OB-fold"/>
</dbReference>
<keyword evidence="5 7" id="KW-0251">Elongation factor</keyword>
<evidence type="ECO:0000313" key="13">
    <source>
        <dbReference type="Proteomes" id="UP001157733"/>
    </source>
</evidence>
<dbReference type="GO" id="GO:0003746">
    <property type="term" value="F:translation elongation factor activity"/>
    <property type="evidence" value="ECO:0007669"/>
    <property type="project" value="UniProtKB-KW"/>
</dbReference>
<dbReference type="InterPro" id="IPR015365">
    <property type="entry name" value="Elong-fact-P_C"/>
</dbReference>
<evidence type="ECO:0000259" key="11">
    <source>
        <dbReference type="SMART" id="SM01185"/>
    </source>
</evidence>
<comment type="pathway">
    <text evidence="2 7">Protein biosynthesis; polypeptide chain elongation.</text>
</comment>
<dbReference type="Proteomes" id="UP001157733">
    <property type="component" value="Chromosome"/>
</dbReference>
<dbReference type="SMART" id="SM01185">
    <property type="entry name" value="EFP"/>
    <property type="match status" value="1"/>
</dbReference>
<comment type="subcellular location">
    <subcellularLocation>
        <location evidence="1 7">Cytoplasm</location>
    </subcellularLocation>
</comment>
<comment type="function">
    <text evidence="7">Involved in peptide bond synthesis. Stimulates efficient translation and peptide-bond synthesis on native or reconstituted 70S ribosomes in vitro. Probably functions indirectly by altering the affinity of the ribosome for aminoacyl-tRNA, thus increasing their reactivity as acceptors for peptidyl transferase.</text>
</comment>
<dbReference type="CDD" id="cd05794">
    <property type="entry name" value="S1_EF-P_repeat_2"/>
    <property type="match status" value="1"/>
</dbReference>
<evidence type="ECO:0000256" key="1">
    <source>
        <dbReference type="ARBA" id="ARBA00004496"/>
    </source>
</evidence>
<dbReference type="InterPro" id="IPR013852">
    <property type="entry name" value="Transl_elong_P/YeiP_CS"/>
</dbReference>
<dbReference type="InterPro" id="IPR014722">
    <property type="entry name" value="Rib_uL2_dom2"/>
</dbReference>
<dbReference type="PROSITE" id="PS01275">
    <property type="entry name" value="EFP"/>
    <property type="match status" value="1"/>
</dbReference>
<evidence type="ECO:0000256" key="7">
    <source>
        <dbReference type="HAMAP-Rule" id="MF_00141"/>
    </source>
</evidence>
<proteinExistence type="inferred from homology"/>
<evidence type="ECO:0000256" key="4">
    <source>
        <dbReference type="ARBA" id="ARBA00022490"/>
    </source>
</evidence>
<dbReference type="Pfam" id="PF09285">
    <property type="entry name" value="Elong-fact-P_C"/>
    <property type="match status" value="1"/>
</dbReference>
<dbReference type="InterPro" id="IPR011768">
    <property type="entry name" value="Transl_elongation_fac_P"/>
</dbReference>
<dbReference type="Pfam" id="PF01132">
    <property type="entry name" value="EFP"/>
    <property type="match status" value="1"/>
</dbReference>
<evidence type="ECO:0000256" key="2">
    <source>
        <dbReference type="ARBA" id="ARBA00004815"/>
    </source>
</evidence>
<dbReference type="InterPro" id="IPR001059">
    <property type="entry name" value="Transl_elong_P/YeiP_cen"/>
</dbReference>
<sequence>MANYISGNSIRPGHVIVYNKDLYRVMKAEHRTPGNKRAFMQAKLRSLKDGTQTEVKFRADEEIERATLEQSEMEFLYEDATSGYCFMNSETFEQIFIEAETMGDIKLYLLPNSCVTVEFHDGRPIGVQPPETVELKVVDTEPQLRGATVSGSGKPATLETGLVVTVPQFVDIGEVIRVSTSSGTYQERVKG</sequence>
<dbReference type="InterPro" id="IPR013185">
    <property type="entry name" value="Transl_elong_KOW-like"/>
</dbReference>
<organism evidence="12 13">
    <name type="scientific">Nitrospina watsonii</name>
    <dbReference type="NCBI Taxonomy" id="1323948"/>
    <lineage>
        <taxon>Bacteria</taxon>
        <taxon>Pseudomonadati</taxon>
        <taxon>Nitrospinota/Tectimicrobiota group</taxon>
        <taxon>Nitrospinota</taxon>
        <taxon>Nitrospinia</taxon>
        <taxon>Nitrospinales</taxon>
        <taxon>Nitrospinaceae</taxon>
        <taxon>Nitrospina</taxon>
    </lineage>
</organism>
<keyword evidence="4 7" id="KW-0963">Cytoplasm</keyword>
<evidence type="ECO:0000313" key="12">
    <source>
        <dbReference type="EMBL" id="CAI2719172.1"/>
    </source>
</evidence>
<accession>A0ABM9HGK5</accession>
<dbReference type="PANTHER" id="PTHR30053">
    <property type="entry name" value="ELONGATION FACTOR P"/>
    <property type="match status" value="1"/>
</dbReference>
<keyword evidence="6 7" id="KW-0648">Protein biosynthesis</keyword>
<dbReference type="PANTHER" id="PTHR30053:SF12">
    <property type="entry name" value="ELONGATION FACTOR P (EF-P) FAMILY PROTEIN"/>
    <property type="match status" value="1"/>
</dbReference>
<comment type="similarity">
    <text evidence="3 7 9">Belongs to the elongation factor P family.</text>
</comment>
<dbReference type="Pfam" id="PF08207">
    <property type="entry name" value="EFP_N"/>
    <property type="match status" value="1"/>
</dbReference>
<dbReference type="CDD" id="cd04470">
    <property type="entry name" value="S1_EF-P_repeat_1"/>
    <property type="match status" value="1"/>
</dbReference>
<dbReference type="SUPFAM" id="SSF50249">
    <property type="entry name" value="Nucleic acid-binding proteins"/>
    <property type="match status" value="2"/>
</dbReference>
<dbReference type="EMBL" id="OX336137">
    <property type="protein sequence ID" value="CAI2719172.1"/>
    <property type="molecule type" value="Genomic_DNA"/>
</dbReference>
<name>A0ABM9HGK5_9BACT</name>
<gene>
    <name evidence="7 12" type="primary">efp</name>
    <name evidence="12" type="ORF">NSPWAT_2316</name>
</gene>
<evidence type="ECO:0000256" key="8">
    <source>
        <dbReference type="NCBIfam" id="TIGR00038"/>
    </source>
</evidence>
<dbReference type="PIRSF" id="PIRSF005901">
    <property type="entry name" value="EF-P"/>
    <property type="match status" value="1"/>
</dbReference>
<dbReference type="SUPFAM" id="SSF50104">
    <property type="entry name" value="Translation proteins SH3-like domain"/>
    <property type="match status" value="1"/>
</dbReference>
<dbReference type="SMART" id="SM00841">
    <property type="entry name" value="Elong-fact-P_C"/>
    <property type="match status" value="1"/>
</dbReference>
<feature type="domain" description="Elongation factor P C-terminal" evidence="10">
    <location>
        <begin position="133"/>
        <end position="188"/>
    </location>
</feature>
<dbReference type="RefSeq" id="WP_282012022.1">
    <property type="nucleotide sequence ID" value="NZ_OX336137.1"/>
</dbReference>
<feature type="domain" description="Translation elongation factor P/YeiP central" evidence="11">
    <location>
        <begin position="70"/>
        <end position="125"/>
    </location>
</feature>
<dbReference type="Gene3D" id="2.30.30.30">
    <property type="match status" value="1"/>
</dbReference>
<keyword evidence="13" id="KW-1185">Reference proteome</keyword>
<evidence type="ECO:0000256" key="3">
    <source>
        <dbReference type="ARBA" id="ARBA00009479"/>
    </source>
</evidence>
<dbReference type="InterPro" id="IPR020599">
    <property type="entry name" value="Transl_elong_fac_P/YeiP"/>
</dbReference>
<evidence type="ECO:0000259" key="10">
    <source>
        <dbReference type="SMART" id="SM00841"/>
    </source>
</evidence>
<dbReference type="NCBIfam" id="NF001810">
    <property type="entry name" value="PRK00529.1"/>
    <property type="match status" value="1"/>
</dbReference>
<protein>
    <recommendedName>
        <fullName evidence="7 8">Elongation factor P</fullName>
        <shortName evidence="7">EF-P</shortName>
    </recommendedName>
</protein>
<dbReference type="Gene3D" id="2.40.50.140">
    <property type="entry name" value="Nucleic acid-binding proteins"/>
    <property type="match status" value="2"/>
</dbReference>
<dbReference type="NCBIfam" id="TIGR00038">
    <property type="entry name" value="efp"/>
    <property type="match status" value="1"/>
</dbReference>
<evidence type="ECO:0000256" key="9">
    <source>
        <dbReference type="RuleBase" id="RU004389"/>
    </source>
</evidence>
<dbReference type="HAMAP" id="MF_00141">
    <property type="entry name" value="EF_P"/>
    <property type="match status" value="1"/>
</dbReference>
<reference evidence="12 13" key="1">
    <citation type="submission" date="2022-09" db="EMBL/GenBank/DDBJ databases">
        <authorList>
            <person name="Kop L."/>
        </authorList>
    </citation>
    <scope>NUCLEOTIDE SEQUENCE [LARGE SCALE GENOMIC DNA]</scope>
    <source>
        <strain evidence="12 13">347</strain>
    </source>
</reference>
<evidence type="ECO:0000256" key="5">
    <source>
        <dbReference type="ARBA" id="ARBA00022768"/>
    </source>
</evidence>
<evidence type="ECO:0000256" key="6">
    <source>
        <dbReference type="ARBA" id="ARBA00022917"/>
    </source>
</evidence>
<dbReference type="InterPro" id="IPR008991">
    <property type="entry name" value="Translation_prot_SH3-like_sf"/>
</dbReference>